<dbReference type="AlphaFoldDB" id="A0A1H1WYW2"/>
<dbReference type="GO" id="GO:0005840">
    <property type="term" value="C:ribosome"/>
    <property type="evidence" value="ECO:0007669"/>
    <property type="project" value="UniProtKB-KW"/>
</dbReference>
<dbReference type="Proteomes" id="UP000198688">
    <property type="component" value="Chromosome I"/>
</dbReference>
<dbReference type="InterPro" id="IPR016181">
    <property type="entry name" value="Acyl_CoA_acyltransferase"/>
</dbReference>
<dbReference type="SUPFAM" id="SSF55729">
    <property type="entry name" value="Acyl-CoA N-acyltransferases (Nat)"/>
    <property type="match status" value="1"/>
</dbReference>
<dbReference type="EMBL" id="LT629758">
    <property type="protein sequence ID" value="SDT01399.1"/>
    <property type="molecule type" value="Genomic_DNA"/>
</dbReference>
<accession>A0A1H1WYW2</accession>
<dbReference type="InterPro" id="IPR050276">
    <property type="entry name" value="MshD_Acetyltransferase"/>
</dbReference>
<evidence type="ECO:0000259" key="1">
    <source>
        <dbReference type="PROSITE" id="PS51186"/>
    </source>
</evidence>
<dbReference type="Gene3D" id="3.40.630.30">
    <property type="match status" value="1"/>
</dbReference>
<protein>
    <submittedName>
        <fullName evidence="2">Ribosomal protein S18 acetylase RimI</fullName>
    </submittedName>
</protein>
<feature type="domain" description="N-acetyltransferase" evidence="1">
    <location>
        <begin position="5"/>
        <end position="144"/>
    </location>
</feature>
<name>A0A1H1WYW2_9ACTN</name>
<evidence type="ECO:0000313" key="3">
    <source>
        <dbReference type="Proteomes" id="UP000198688"/>
    </source>
</evidence>
<dbReference type="STRING" id="113562.SAMN04489716_2256"/>
<proteinExistence type="predicted"/>
<dbReference type="GO" id="GO:0016747">
    <property type="term" value="F:acyltransferase activity, transferring groups other than amino-acyl groups"/>
    <property type="evidence" value="ECO:0007669"/>
    <property type="project" value="InterPro"/>
</dbReference>
<dbReference type="CDD" id="cd04301">
    <property type="entry name" value="NAT_SF"/>
    <property type="match status" value="1"/>
</dbReference>
<dbReference type="InterPro" id="IPR000182">
    <property type="entry name" value="GNAT_dom"/>
</dbReference>
<dbReference type="Pfam" id="PF00583">
    <property type="entry name" value="Acetyltransf_1"/>
    <property type="match status" value="1"/>
</dbReference>
<evidence type="ECO:0000313" key="2">
    <source>
        <dbReference type="EMBL" id="SDT01399.1"/>
    </source>
</evidence>
<organism evidence="2 3">
    <name type="scientific">Actinoplanes derwentensis</name>
    <dbReference type="NCBI Taxonomy" id="113562"/>
    <lineage>
        <taxon>Bacteria</taxon>
        <taxon>Bacillati</taxon>
        <taxon>Actinomycetota</taxon>
        <taxon>Actinomycetes</taxon>
        <taxon>Micromonosporales</taxon>
        <taxon>Micromonosporaceae</taxon>
        <taxon>Actinoplanes</taxon>
    </lineage>
</organism>
<sequence>MGDDVSIRTASDEDVRELVEDRHDRHHFLEHLGNQRGILLFALRGEALIGHVFLRTGPAEEPELRDGLPRVPLLQHLKVTAEHRGRGIAQRLLAEAENRLRALQHRRVALGVHPDNQRAIRLYRWTGFAAWRDEPIITDRIDVAEDGTTVRTAELCLVFVKSLG</sequence>
<reference evidence="2 3" key="1">
    <citation type="submission" date="2016-10" db="EMBL/GenBank/DDBJ databases">
        <authorList>
            <person name="de Groot N.N."/>
        </authorList>
    </citation>
    <scope>NUCLEOTIDE SEQUENCE [LARGE SCALE GENOMIC DNA]</scope>
    <source>
        <strain evidence="2 3">DSM 43941</strain>
    </source>
</reference>
<keyword evidence="2" id="KW-0689">Ribosomal protein</keyword>
<keyword evidence="2" id="KW-0687">Ribonucleoprotein</keyword>
<gene>
    <name evidence="2" type="ORF">SAMN04489716_2256</name>
</gene>
<keyword evidence="3" id="KW-1185">Reference proteome</keyword>
<dbReference type="PANTHER" id="PTHR43617">
    <property type="entry name" value="L-AMINO ACID N-ACETYLTRANSFERASE"/>
    <property type="match status" value="1"/>
</dbReference>
<dbReference type="PROSITE" id="PS51186">
    <property type="entry name" value="GNAT"/>
    <property type="match status" value="1"/>
</dbReference>